<evidence type="ECO:0000256" key="1">
    <source>
        <dbReference type="ARBA" id="ARBA00022468"/>
    </source>
</evidence>
<comment type="caution">
    <text evidence="5">The sequence shown here is derived from an EMBL/GenBank/DDBJ whole genome shotgun (WGS) entry which is preliminary data.</text>
</comment>
<feature type="region of interest" description="Disordered" evidence="3">
    <location>
        <begin position="85"/>
        <end position="104"/>
    </location>
</feature>
<dbReference type="InterPro" id="IPR039360">
    <property type="entry name" value="Ras_GTPase"/>
</dbReference>
<dbReference type="Pfam" id="PF00616">
    <property type="entry name" value="RasGAP"/>
    <property type="match status" value="1"/>
</dbReference>
<dbReference type="PANTHER" id="PTHR10194">
    <property type="entry name" value="RAS GTPASE-ACTIVATING PROTEINS"/>
    <property type="match status" value="1"/>
</dbReference>
<protein>
    <recommendedName>
        <fullName evidence="4">Ras-GAP domain-containing protein</fullName>
    </recommendedName>
</protein>
<dbReference type="AlphaFoldDB" id="A0A3S5BAW5"/>
<evidence type="ECO:0000256" key="2">
    <source>
        <dbReference type="ARBA" id="ARBA00022553"/>
    </source>
</evidence>
<evidence type="ECO:0000313" key="5">
    <source>
        <dbReference type="EMBL" id="VEL41422.1"/>
    </source>
</evidence>
<dbReference type="Gene3D" id="1.10.506.10">
    <property type="entry name" value="GTPase Activation - p120gap, domain 1"/>
    <property type="match status" value="2"/>
</dbReference>
<dbReference type="EMBL" id="CAAALY010269282">
    <property type="protein sequence ID" value="VEL41422.1"/>
    <property type="molecule type" value="Genomic_DNA"/>
</dbReference>
<dbReference type="InterPro" id="IPR001936">
    <property type="entry name" value="RasGAP_dom"/>
</dbReference>
<name>A0A3S5BAW5_9PLAT</name>
<dbReference type="SUPFAM" id="SSF48350">
    <property type="entry name" value="GTPase activation domain, GAP"/>
    <property type="match status" value="2"/>
</dbReference>
<evidence type="ECO:0000256" key="3">
    <source>
        <dbReference type="SAM" id="MobiDB-lite"/>
    </source>
</evidence>
<dbReference type="GO" id="GO:0005096">
    <property type="term" value="F:GTPase activator activity"/>
    <property type="evidence" value="ECO:0007669"/>
    <property type="project" value="UniProtKB-KW"/>
</dbReference>
<proteinExistence type="predicted"/>
<sequence length="371" mass="39874">MADSMQTLLRGNSLSSKIMNFIFKQYGQDYLQAVLGPALMELVRRDAGGNGGNSSNVLPLVLPQYGSTCITNFIVATESSLGSKSESTATTTVHGGENSAKTGISSSSTAALSAGINTYGEGTHSFSVSAPGFEIKHEAGCTLNLSADDLAVGSDLLTYGEALPGVGGCGFGSSVCSSNTTTLQSSITGVSTITFSNTGTGASINVGSNTPTAMAKPVVMHRPSYEVDPTRLEPNENLEENQNNLVYATELVYSRLISSVDSFPRRLRCMCNCLYKLISQRFQGSHPDHIITVLSTIVFLRFINPAVVSPCESGLLDFEPPVRVKRGLTLLGKMMQNIANQLFFTKEPYMRIFDSVLQRHFDSCRHFFHVS</sequence>
<organism evidence="5 6">
    <name type="scientific">Protopolystoma xenopodis</name>
    <dbReference type="NCBI Taxonomy" id="117903"/>
    <lineage>
        <taxon>Eukaryota</taxon>
        <taxon>Metazoa</taxon>
        <taxon>Spiralia</taxon>
        <taxon>Lophotrochozoa</taxon>
        <taxon>Platyhelminthes</taxon>
        <taxon>Monogenea</taxon>
        <taxon>Polyopisthocotylea</taxon>
        <taxon>Polystomatidea</taxon>
        <taxon>Polystomatidae</taxon>
        <taxon>Protopolystoma</taxon>
    </lineage>
</organism>
<evidence type="ECO:0000313" key="6">
    <source>
        <dbReference type="Proteomes" id="UP000784294"/>
    </source>
</evidence>
<dbReference type="PROSITE" id="PS50018">
    <property type="entry name" value="RAS_GTPASE_ACTIV_2"/>
    <property type="match status" value="1"/>
</dbReference>
<reference evidence="5" key="1">
    <citation type="submission" date="2018-11" db="EMBL/GenBank/DDBJ databases">
        <authorList>
            <consortium name="Pathogen Informatics"/>
        </authorList>
    </citation>
    <scope>NUCLEOTIDE SEQUENCE</scope>
</reference>
<gene>
    <name evidence="5" type="ORF">PXEA_LOCUS34862</name>
</gene>
<dbReference type="OrthoDB" id="28245at2759"/>
<dbReference type="InterPro" id="IPR008936">
    <property type="entry name" value="Rho_GTPase_activation_prot"/>
</dbReference>
<evidence type="ECO:0000259" key="4">
    <source>
        <dbReference type="PROSITE" id="PS50018"/>
    </source>
</evidence>
<keyword evidence="2" id="KW-0597">Phosphoprotein</keyword>
<accession>A0A3S5BAW5</accession>
<feature type="domain" description="Ras-GAP" evidence="4">
    <location>
        <begin position="1"/>
        <end position="340"/>
    </location>
</feature>
<keyword evidence="6" id="KW-1185">Reference proteome</keyword>
<dbReference type="SMART" id="SM00323">
    <property type="entry name" value="RasGAP"/>
    <property type="match status" value="1"/>
</dbReference>
<dbReference type="Proteomes" id="UP000784294">
    <property type="component" value="Unassembled WGS sequence"/>
</dbReference>
<dbReference type="PANTHER" id="PTHR10194:SF142">
    <property type="entry name" value="NEUROFIBROMIN"/>
    <property type="match status" value="1"/>
</dbReference>
<keyword evidence="1" id="KW-0343">GTPase activation</keyword>